<dbReference type="EMBL" id="CALNXJ010000027">
    <property type="protein sequence ID" value="CAH3133453.1"/>
    <property type="molecule type" value="Genomic_DNA"/>
</dbReference>
<dbReference type="SMART" id="SM00298">
    <property type="entry name" value="CHROMO"/>
    <property type="match status" value="1"/>
</dbReference>
<dbReference type="Pfam" id="PF00385">
    <property type="entry name" value="Chromo"/>
    <property type="match status" value="1"/>
</dbReference>
<keyword evidence="3" id="KW-1185">Reference proteome</keyword>
<reference evidence="2 3" key="1">
    <citation type="submission" date="2022-05" db="EMBL/GenBank/DDBJ databases">
        <authorList>
            <consortium name="Genoscope - CEA"/>
            <person name="William W."/>
        </authorList>
    </citation>
    <scope>NUCLEOTIDE SEQUENCE [LARGE SCALE GENOMIC DNA]</scope>
</reference>
<proteinExistence type="predicted"/>
<evidence type="ECO:0000313" key="2">
    <source>
        <dbReference type="EMBL" id="CAH3133453.1"/>
    </source>
</evidence>
<dbReference type="InterPro" id="IPR023780">
    <property type="entry name" value="Chromo_domain"/>
</dbReference>
<name>A0AAU9X1H1_9CNID</name>
<comment type="caution">
    <text evidence="2">The sequence shown here is derived from an EMBL/GenBank/DDBJ whole genome shotgun (WGS) entry which is preliminary data.</text>
</comment>
<dbReference type="SUPFAM" id="SSF54160">
    <property type="entry name" value="Chromo domain-like"/>
    <property type="match status" value="1"/>
</dbReference>
<sequence length="106" mass="12085">MSKFYEVSKVLDKRTDAHGRVQYLVRWRGFGKKNDSCVDEADTNERLKQVFRTRHQGTPGLLQTLAVLVAEKLNMKKPPTTSIVRRSSVTMPMDAETFKELFGGLP</sequence>
<feature type="non-terminal residue" evidence="2">
    <location>
        <position position="106"/>
    </location>
</feature>
<dbReference type="Proteomes" id="UP001159428">
    <property type="component" value="Unassembled WGS sequence"/>
</dbReference>
<protein>
    <recommendedName>
        <fullName evidence="1">Chromo domain-containing protein</fullName>
    </recommendedName>
</protein>
<accession>A0AAU9X1H1</accession>
<dbReference type="PROSITE" id="PS50013">
    <property type="entry name" value="CHROMO_2"/>
    <property type="match status" value="1"/>
</dbReference>
<dbReference type="Gene3D" id="2.40.50.40">
    <property type="match status" value="1"/>
</dbReference>
<dbReference type="AlphaFoldDB" id="A0AAU9X1H1"/>
<organism evidence="2 3">
    <name type="scientific">Pocillopora meandrina</name>
    <dbReference type="NCBI Taxonomy" id="46732"/>
    <lineage>
        <taxon>Eukaryota</taxon>
        <taxon>Metazoa</taxon>
        <taxon>Cnidaria</taxon>
        <taxon>Anthozoa</taxon>
        <taxon>Hexacorallia</taxon>
        <taxon>Scleractinia</taxon>
        <taxon>Astrocoeniina</taxon>
        <taxon>Pocilloporidae</taxon>
        <taxon>Pocillopora</taxon>
    </lineage>
</organism>
<evidence type="ECO:0000313" key="3">
    <source>
        <dbReference type="Proteomes" id="UP001159428"/>
    </source>
</evidence>
<feature type="domain" description="Chromo" evidence="1">
    <location>
        <begin position="5"/>
        <end position="44"/>
    </location>
</feature>
<dbReference type="InterPro" id="IPR016197">
    <property type="entry name" value="Chromo-like_dom_sf"/>
</dbReference>
<dbReference type="InterPro" id="IPR000953">
    <property type="entry name" value="Chromo/chromo_shadow_dom"/>
</dbReference>
<evidence type="ECO:0000259" key="1">
    <source>
        <dbReference type="PROSITE" id="PS50013"/>
    </source>
</evidence>
<gene>
    <name evidence="2" type="ORF">PMEA_00015083</name>
</gene>